<dbReference type="EMBL" id="JAIWYP010000003">
    <property type="protein sequence ID" value="KAH3857041.1"/>
    <property type="molecule type" value="Genomic_DNA"/>
</dbReference>
<organism evidence="1 2">
    <name type="scientific">Dreissena polymorpha</name>
    <name type="common">Zebra mussel</name>
    <name type="synonym">Mytilus polymorpha</name>
    <dbReference type="NCBI Taxonomy" id="45954"/>
    <lineage>
        <taxon>Eukaryota</taxon>
        <taxon>Metazoa</taxon>
        <taxon>Spiralia</taxon>
        <taxon>Lophotrochozoa</taxon>
        <taxon>Mollusca</taxon>
        <taxon>Bivalvia</taxon>
        <taxon>Autobranchia</taxon>
        <taxon>Heteroconchia</taxon>
        <taxon>Euheterodonta</taxon>
        <taxon>Imparidentia</taxon>
        <taxon>Neoheterodontei</taxon>
        <taxon>Myida</taxon>
        <taxon>Dreissenoidea</taxon>
        <taxon>Dreissenidae</taxon>
        <taxon>Dreissena</taxon>
    </lineage>
</organism>
<keyword evidence="2" id="KW-1185">Reference proteome</keyword>
<accession>A0A9D4R6M4</accession>
<sequence>MPLMEDGSSQQDITNTVGLTGYSHLLSLKRLPRVHMIDNPRTHSFCLLLGMTGAILRA</sequence>
<proteinExistence type="predicted"/>
<dbReference type="Proteomes" id="UP000828390">
    <property type="component" value="Unassembled WGS sequence"/>
</dbReference>
<name>A0A9D4R6M4_DREPO</name>
<reference evidence="1" key="2">
    <citation type="submission" date="2020-11" db="EMBL/GenBank/DDBJ databases">
        <authorList>
            <person name="McCartney M.A."/>
            <person name="Auch B."/>
            <person name="Kono T."/>
            <person name="Mallez S."/>
            <person name="Becker A."/>
            <person name="Gohl D.M."/>
            <person name="Silverstein K.A.T."/>
            <person name="Koren S."/>
            <person name="Bechman K.B."/>
            <person name="Herman A."/>
            <person name="Abrahante J.E."/>
            <person name="Garbe J."/>
        </authorList>
    </citation>
    <scope>NUCLEOTIDE SEQUENCE</scope>
    <source>
        <strain evidence="1">Duluth1</strain>
        <tissue evidence="1">Whole animal</tissue>
    </source>
</reference>
<reference evidence="1" key="1">
    <citation type="journal article" date="2019" name="bioRxiv">
        <title>The Genome of the Zebra Mussel, Dreissena polymorpha: A Resource for Invasive Species Research.</title>
        <authorList>
            <person name="McCartney M.A."/>
            <person name="Auch B."/>
            <person name="Kono T."/>
            <person name="Mallez S."/>
            <person name="Zhang Y."/>
            <person name="Obille A."/>
            <person name="Becker A."/>
            <person name="Abrahante J.E."/>
            <person name="Garbe J."/>
            <person name="Badalamenti J.P."/>
            <person name="Herman A."/>
            <person name="Mangelson H."/>
            <person name="Liachko I."/>
            <person name="Sullivan S."/>
            <person name="Sone E.D."/>
            <person name="Koren S."/>
            <person name="Silverstein K.A.T."/>
            <person name="Beckman K.B."/>
            <person name="Gohl D.M."/>
        </authorList>
    </citation>
    <scope>NUCLEOTIDE SEQUENCE</scope>
    <source>
        <strain evidence="1">Duluth1</strain>
        <tissue evidence="1">Whole animal</tissue>
    </source>
</reference>
<protein>
    <submittedName>
        <fullName evidence="1">Uncharacterized protein</fullName>
    </submittedName>
</protein>
<comment type="caution">
    <text evidence="1">The sequence shown here is derived from an EMBL/GenBank/DDBJ whole genome shotgun (WGS) entry which is preliminary data.</text>
</comment>
<evidence type="ECO:0000313" key="2">
    <source>
        <dbReference type="Proteomes" id="UP000828390"/>
    </source>
</evidence>
<evidence type="ECO:0000313" key="1">
    <source>
        <dbReference type="EMBL" id="KAH3857041.1"/>
    </source>
</evidence>
<dbReference type="AlphaFoldDB" id="A0A9D4R6M4"/>
<gene>
    <name evidence="1" type="ORF">DPMN_099638</name>
</gene>